<dbReference type="Proteomes" id="UP000054144">
    <property type="component" value="Unassembled WGS sequence"/>
</dbReference>
<dbReference type="PANTHER" id="PTHR24347">
    <property type="entry name" value="SERINE/THREONINE-PROTEIN KINASE"/>
    <property type="match status" value="1"/>
</dbReference>
<proteinExistence type="predicted"/>
<feature type="non-terminal residue" evidence="2">
    <location>
        <position position="1"/>
    </location>
</feature>
<dbReference type="EMBL" id="KN881644">
    <property type="protein sequence ID" value="KIY52252.1"/>
    <property type="molecule type" value="Genomic_DNA"/>
</dbReference>
<dbReference type="GO" id="GO:0005524">
    <property type="term" value="F:ATP binding"/>
    <property type="evidence" value="ECO:0007669"/>
    <property type="project" value="InterPro"/>
</dbReference>
<dbReference type="Gene3D" id="1.10.510.10">
    <property type="entry name" value="Transferase(Phosphotransferase) domain 1"/>
    <property type="match status" value="1"/>
</dbReference>
<dbReference type="OrthoDB" id="1668230at2759"/>
<dbReference type="GO" id="GO:0004672">
    <property type="term" value="F:protein kinase activity"/>
    <property type="evidence" value="ECO:0007669"/>
    <property type="project" value="InterPro"/>
</dbReference>
<reference evidence="2 3" key="1">
    <citation type="journal article" date="2015" name="Fungal Genet. Biol.">
        <title>Evolution of novel wood decay mechanisms in Agaricales revealed by the genome sequences of Fistulina hepatica and Cylindrobasidium torrendii.</title>
        <authorList>
            <person name="Floudas D."/>
            <person name="Held B.W."/>
            <person name="Riley R."/>
            <person name="Nagy L.G."/>
            <person name="Koehler G."/>
            <person name="Ransdell A.S."/>
            <person name="Younus H."/>
            <person name="Chow J."/>
            <person name="Chiniquy J."/>
            <person name="Lipzen A."/>
            <person name="Tritt A."/>
            <person name="Sun H."/>
            <person name="Haridas S."/>
            <person name="LaButti K."/>
            <person name="Ohm R.A."/>
            <person name="Kues U."/>
            <person name="Blanchette R.A."/>
            <person name="Grigoriev I.V."/>
            <person name="Minto R.E."/>
            <person name="Hibbett D.S."/>
        </authorList>
    </citation>
    <scope>NUCLEOTIDE SEQUENCE [LARGE SCALE GENOMIC DNA]</scope>
    <source>
        <strain evidence="2 3">ATCC 64428</strain>
    </source>
</reference>
<gene>
    <name evidence="2" type="ORF">FISHEDRAFT_29298</name>
</gene>
<dbReference type="PROSITE" id="PS50011">
    <property type="entry name" value="PROTEIN_KINASE_DOM"/>
    <property type="match status" value="1"/>
</dbReference>
<evidence type="ECO:0000259" key="1">
    <source>
        <dbReference type="PROSITE" id="PS50011"/>
    </source>
</evidence>
<dbReference type="PROSITE" id="PS00108">
    <property type="entry name" value="PROTEIN_KINASE_ST"/>
    <property type="match status" value="1"/>
</dbReference>
<dbReference type="InterPro" id="IPR000719">
    <property type="entry name" value="Prot_kinase_dom"/>
</dbReference>
<keyword evidence="2" id="KW-0418">Kinase</keyword>
<dbReference type="Pfam" id="PF00069">
    <property type="entry name" value="Pkinase"/>
    <property type="match status" value="1"/>
</dbReference>
<feature type="domain" description="Protein kinase" evidence="1">
    <location>
        <begin position="1"/>
        <end position="90"/>
    </location>
</feature>
<dbReference type="SUPFAM" id="SSF56112">
    <property type="entry name" value="Protein kinase-like (PK-like)"/>
    <property type="match status" value="1"/>
</dbReference>
<protein>
    <submittedName>
        <fullName evidence="2">Kinase-like protein</fullName>
    </submittedName>
</protein>
<dbReference type="AlphaFoldDB" id="A0A0D7AL27"/>
<dbReference type="InterPro" id="IPR008271">
    <property type="entry name" value="Ser/Thr_kinase_AS"/>
</dbReference>
<accession>A0A0D7AL27</accession>
<sequence>AEDLMKGLAFLHRHNIAHRDIKPDNLVYTDAFRVELIDFNVAIRVWGADQLVDEDVGTDQYKAPEMQDGYGRSQAHSPIRADRWSCGCVL</sequence>
<keyword evidence="3" id="KW-1185">Reference proteome</keyword>
<feature type="non-terminal residue" evidence="2">
    <location>
        <position position="90"/>
    </location>
</feature>
<name>A0A0D7AL27_9AGAR</name>
<dbReference type="InterPro" id="IPR011009">
    <property type="entry name" value="Kinase-like_dom_sf"/>
</dbReference>
<evidence type="ECO:0000313" key="2">
    <source>
        <dbReference type="EMBL" id="KIY52252.1"/>
    </source>
</evidence>
<organism evidence="2 3">
    <name type="scientific">Fistulina hepatica ATCC 64428</name>
    <dbReference type="NCBI Taxonomy" id="1128425"/>
    <lineage>
        <taxon>Eukaryota</taxon>
        <taxon>Fungi</taxon>
        <taxon>Dikarya</taxon>
        <taxon>Basidiomycota</taxon>
        <taxon>Agaricomycotina</taxon>
        <taxon>Agaricomycetes</taxon>
        <taxon>Agaricomycetidae</taxon>
        <taxon>Agaricales</taxon>
        <taxon>Fistulinaceae</taxon>
        <taxon>Fistulina</taxon>
    </lineage>
</organism>
<evidence type="ECO:0000313" key="3">
    <source>
        <dbReference type="Proteomes" id="UP000054144"/>
    </source>
</evidence>
<keyword evidence="2" id="KW-0808">Transferase</keyword>